<sequence length="76" mass="9021">MLIPIRCWTCNNPWLSNRYIEYLKKVKEYRRAEGKPDEMEYLTATTVKTAEGRALDDVHITKQCCRRHVLSHVDLL</sequence>
<dbReference type="EMBL" id="MN739409">
    <property type="protein sequence ID" value="QHT03322.1"/>
    <property type="molecule type" value="Genomic_DNA"/>
</dbReference>
<dbReference type="GO" id="GO:0003677">
    <property type="term" value="F:DNA binding"/>
    <property type="evidence" value="ECO:0007669"/>
    <property type="project" value="InterPro"/>
</dbReference>
<dbReference type="Pfam" id="PF01194">
    <property type="entry name" value="RNA_pol_N"/>
    <property type="match status" value="1"/>
</dbReference>
<dbReference type="SUPFAM" id="SSF46924">
    <property type="entry name" value="RNA polymerase subunit RPB10"/>
    <property type="match status" value="1"/>
</dbReference>
<dbReference type="Gene3D" id="1.10.10.60">
    <property type="entry name" value="Homeodomain-like"/>
    <property type="match status" value="1"/>
</dbReference>
<dbReference type="AlphaFoldDB" id="A0A6C0CGN0"/>
<evidence type="ECO:0000313" key="1">
    <source>
        <dbReference type="EMBL" id="QHT03322.1"/>
    </source>
</evidence>
<dbReference type="GO" id="GO:0003899">
    <property type="term" value="F:DNA-directed RNA polymerase activity"/>
    <property type="evidence" value="ECO:0007669"/>
    <property type="project" value="InterPro"/>
</dbReference>
<protein>
    <recommendedName>
        <fullName evidence="2">DNA-directed RNA polymerase</fullName>
    </recommendedName>
</protein>
<name>A0A6C0CGN0_9ZZZZ</name>
<dbReference type="InterPro" id="IPR023580">
    <property type="entry name" value="RNA_pol_su_RPB10"/>
</dbReference>
<accession>A0A6C0CGN0</accession>
<proteinExistence type="predicted"/>
<dbReference type="InterPro" id="IPR000268">
    <property type="entry name" value="RPABC5/Rpb10"/>
</dbReference>
<evidence type="ECO:0008006" key="2">
    <source>
        <dbReference type="Google" id="ProtNLM"/>
    </source>
</evidence>
<organism evidence="1">
    <name type="scientific">viral metagenome</name>
    <dbReference type="NCBI Taxonomy" id="1070528"/>
    <lineage>
        <taxon>unclassified sequences</taxon>
        <taxon>metagenomes</taxon>
        <taxon>organismal metagenomes</taxon>
    </lineage>
</organism>
<reference evidence="1" key="1">
    <citation type="journal article" date="2020" name="Nature">
        <title>Giant virus diversity and host interactions through global metagenomics.</title>
        <authorList>
            <person name="Schulz F."/>
            <person name="Roux S."/>
            <person name="Paez-Espino D."/>
            <person name="Jungbluth S."/>
            <person name="Walsh D.A."/>
            <person name="Denef V.J."/>
            <person name="McMahon K.D."/>
            <person name="Konstantinidis K.T."/>
            <person name="Eloe-Fadrosh E.A."/>
            <person name="Kyrpides N.C."/>
            <person name="Woyke T."/>
        </authorList>
    </citation>
    <scope>NUCLEOTIDE SEQUENCE</scope>
    <source>
        <strain evidence="1">GVMAG-M-3300020728-1</strain>
    </source>
</reference>
<dbReference type="GO" id="GO:0006351">
    <property type="term" value="P:DNA-templated transcription"/>
    <property type="evidence" value="ECO:0007669"/>
    <property type="project" value="InterPro"/>
</dbReference>